<evidence type="ECO:0000313" key="3">
    <source>
        <dbReference type="Proteomes" id="UP000800094"/>
    </source>
</evidence>
<organism evidence="2 3">
    <name type="scientific">Trematosphaeria pertusa</name>
    <dbReference type="NCBI Taxonomy" id="390896"/>
    <lineage>
        <taxon>Eukaryota</taxon>
        <taxon>Fungi</taxon>
        <taxon>Dikarya</taxon>
        <taxon>Ascomycota</taxon>
        <taxon>Pezizomycotina</taxon>
        <taxon>Dothideomycetes</taxon>
        <taxon>Pleosporomycetidae</taxon>
        <taxon>Pleosporales</taxon>
        <taxon>Massarineae</taxon>
        <taxon>Trematosphaeriaceae</taxon>
        <taxon>Trematosphaeria</taxon>
    </lineage>
</organism>
<keyword evidence="1" id="KW-0472">Membrane</keyword>
<name>A0A6A6HVV7_9PLEO</name>
<gene>
    <name evidence="2" type="ORF">BU26DRAFT_571414</name>
</gene>
<evidence type="ECO:0008006" key="4">
    <source>
        <dbReference type="Google" id="ProtNLM"/>
    </source>
</evidence>
<dbReference type="Proteomes" id="UP000800094">
    <property type="component" value="Unassembled WGS sequence"/>
</dbReference>
<proteinExistence type="predicted"/>
<feature type="transmembrane region" description="Helical" evidence="1">
    <location>
        <begin position="6"/>
        <end position="25"/>
    </location>
</feature>
<sequence>MDGLAVPLTLTALASFFGLFFVRLYQKQGFPMPPHSFLFGHLKFVASVVGKLSPHVHGVYIADQIRQKYPEMDTAFYLDI</sequence>
<dbReference type="OrthoDB" id="10029320at2759"/>
<reference evidence="2" key="1">
    <citation type="journal article" date="2020" name="Stud. Mycol.">
        <title>101 Dothideomycetes genomes: a test case for predicting lifestyles and emergence of pathogens.</title>
        <authorList>
            <person name="Haridas S."/>
            <person name="Albert R."/>
            <person name="Binder M."/>
            <person name="Bloem J."/>
            <person name="Labutti K."/>
            <person name="Salamov A."/>
            <person name="Andreopoulos B."/>
            <person name="Baker S."/>
            <person name="Barry K."/>
            <person name="Bills G."/>
            <person name="Bluhm B."/>
            <person name="Cannon C."/>
            <person name="Castanera R."/>
            <person name="Culley D."/>
            <person name="Daum C."/>
            <person name="Ezra D."/>
            <person name="Gonzalez J."/>
            <person name="Henrissat B."/>
            <person name="Kuo A."/>
            <person name="Liang C."/>
            <person name="Lipzen A."/>
            <person name="Lutzoni F."/>
            <person name="Magnuson J."/>
            <person name="Mondo S."/>
            <person name="Nolan M."/>
            <person name="Ohm R."/>
            <person name="Pangilinan J."/>
            <person name="Park H.-J."/>
            <person name="Ramirez L."/>
            <person name="Alfaro M."/>
            <person name="Sun H."/>
            <person name="Tritt A."/>
            <person name="Yoshinaga Y."/>
            <person name="Zwiers L.-H."/>
            <person name="Turgeon B."/>
            <person name="Goodwin S."/>
            <person name="Spatafora J."/>
            <person name="Crous P."/>
            <person name="Grigoriev I."/>
        </authorList>
    </citation>
    <scope>NUCLEOTIDE SEQUENCE</scope>
    <source>
        <strain evidence="2">CBS 122368</strain>
    </source>
</reference>
<dbReference type="GeneID" id="54587459"/>
<accession>A0A6A6HVV7</accession>
<dbReference type="RefSeq" id="XP_033677191.1">
    <property type="nucleotide sequence ID" value="XM_033834129.1"/>
</dbReference>
<dbReference type="AlphaFoldDB" id="A0A6A6HVV7"/>
<keyword evidence="3" id="KW-1185">Reference proteome</keyword>
<dbReference type="EMBL" id="ML987209">
    <property type="protein sequence ID" value="KAF2242187.1"/>
    <property type="molecule type" value="Genomic_DNA"/>
</dbReference>
<keyword evidence="1" id="KW-0812">Transmembrane</keyword>
<protein>
    <recommendedName>
        <fullName evidence="4">Cytochrome P450</fullName>
    </recommendedName>
</protein>
<keyword evidence="1" id="KW-1133">Transmembrane helix</keyword>
<evidence type="ECO:0000256" key="1">
    <source>
        <dbReference type="SAM" id="Phobius"/>
    </source>
</evidence>
<evidence type="ECO:0000313" key="2">
    <source>
        <dbReference type="EMBL" id="KAF2242187.1"/>
    </source>
</evidence>